<dbReference type="Gene3D" id="2.40.170.20">
    <property type="entry name" value="TonB-dependent receptor, beta-barrel domain"/>
    <property type="match status" value="1"/>
</dbReference>
<dbReference type="GO" id="GO:0044718">
    <property type="term" value="P:siderophore transmembrane transport"/>
    <property type="evidence" value="ECO:0007669"/>
    <property type="project" value="TreeGrafter"/>
</dbReference>
<dbReference type="PANTHER" id="PTHR30069:SF27">
    <property type="entry name" value="BLL4766 PROTEIN"/>
    <property type="match status" value="1"/>
</dbReference>
<evidence type="ECO:0000256" key="10">
    <source>
        <dbReference type="PROSITE-ProRule" id="PRU01360"/>
    </source>
</evidence>
<dbReference type="AlphaFoldDB" id="A0A554XLK2"/>
<dbReference type="GO" id="GO:0009279">
    <property type="term" value="C:cell outer membrane"/>
    <property type="evidence" value="ECO:0007669"/>
    <property type="project" value="UniProtKB-SubCell"/>
</dbReference>
<comment type="caution">
    <text evidence="14">The sequence shown here is derived from an EMBL/GenBank/DDBJ whole genome shotgun (WGS) entry which is preliminary data.</text>
</comment>
<evidence type="ECO:0000259" key="12">
    <source>
        <dbReference type="Pfam" id="PF00593"/>
    </source>
</evidence>
<dbReference type="InterPro" id="IPR036942">
    <property type="entry name" value="Beta-barrel_TonB_sf"/>
</dbReference>
<name>A0A554XLK2_9BURK</name>
<protein>
    <submittedName>
        <fullName evidence="14">Colicin I receptor</fullName>
    </submittedName>
</protein>
<evidence type="ECO:0000256" key="9">
    <source>
        <dbReference type="ARBA" id="ARBA00023237"/>
    </source>
</evidence>
<keyword evidence="6 11" id="KW-0798">TonB box</keyword>
<dbReference type="Gene3D" id="2.170.130.10">
    <property type="entry name" value="TonB-dependent receptor, plug domain"/>
    <property type="match status" value="1"/>
</dbReference>
<evidence type="ECO:0000256" key="3">
    <source>
        <dbReference type="ARBA" id="ARBA00022448"/>
    </source>
</evidence>
<dbReference type="InterPro" id="IPR012910">
    <property type="entry name" value="Plug_dom"/>
</dbReference>
<dbReference type="GO" id="GO:0015344">
    <property type="term" value="F:siderophore uptake transmembrane transporter activity"/>
    <property type="evidence" value="ECO:0007669"/>
    <property type="project" value="TreeGrafter"/>
</dbReference>
<evidence type="ECO:0000256" key="2">
    <source>
        <dbReference type="ARBA" id="ARBA00009810"/>
    </source>
</evidence>
<dbReference type="PROSITE" id="PS52016">
    <property type="entry name" value="TONB_DEPENDENT_REC_3"/>
    <property type="match status" value="1"/>
</dbReference>
<evidence type="ECO:0000256" key="4">
    <source>
        <dbReference type="ARBA" id="ARBA00022452"/>
    </source>
</evidence>
<dbReference type="PANTHER" id="PTHR30069">
    <property type="entry name" value="TONB-DEPENDENT OUTER MEMBRANE RECEPTOR"/>
    <property type="match status" value="1"/>
</dbReference>
<dbReference type="Pfam" id="PF07715">
    <property type="entry name" value="Plug"/>
    <property type="match status" value="1"/>
</dbReference>
<dbReference type="InterPro" id="IPR037066">
    <property type="entry name" value="Plug_dom_sf"/>
</dbReference>
<evidence type="ECO:0000256" key="5">
    <source>
        <dbReference type="ARBA" id="ARBA00022692"/>
    </source>
</evidence>
<sequence length="663" mass="74381">MAHDDGSQRRWECGDAGPGGACRARLGRRSALVGGLLALTAAAQAETPLTESDYYAPLPQVLTVTRLAQPLDDVPGAVTVIDRDTIRRTPARDVTDLLRLVPGYMVGGFNGANVTAAYHMPLDEYGQRNLVLVDGRSIYSSGYLGGTMRGLMTVTLDDIERIEILRGTNSAAYGANALFGVINIVTRHAADVERRRVAVTLGNDGIRDVTAGLAWEDAGTFHRLTAHRRGDEGYRPTGGINDDRRIAQLHWRADGNAGPGLEWSWRAGVSDLALGVGYVGNPGDAPRTLRYRNTYAHGVARQELSAHDSLQWSLSWDRIDIEDRFDYAPIRPVTVDFGGLEDRIALEVQHQRQWSDTWRTVGGIGWSDDRARSRPLFDTDAAVSVQRWRLFGTAEWALAPDWLLNAGLYASHHSRLGTSAWPRLMVNHQVAEHHTLRLGVTRAERDPSLFDLSANVRYCFPTPPYEIATFVSSGTVGPERLDVQEVGYLGHWPERQLTLDVRLARERLRDYIETVSRGGQRRDFVNRGGFVLRALEYQLRWNPSRETQVWLGQVWTDTEWIDADYLRQPPKRMLTSGWWQRLPKGWDASVVFTAQSRMSWRRPGVNSLPGRGRVDVRLARTWRLGDVESELAFTVQSLGGAQSAFIPERVLDRRVFVTWRLSQ</sequence>
<dbReference type="Pfam" id="PF00593">
    <property type="entry name" value="TonB_dep_Rec_b-barrel"/>
    <property type="match status" value="1"/>
</dbReference>
<evidence type="ECO:0000313" key="15">
    <source>
        <dbReference type="Proteomes" id="UP000316388"/>
    </source>
</evidence>
<reference evidence="14 15" key="1">
    <citation type="submission" date="2019-07" db="EMBL/GenBank/DDBJ databases">
        <title>Tepidimonas fonticaldi AT-A2 draft genome.</title>
        <authorList>
            <person name="Da Costa M.S."/>
            <person name="Froufe H.J.C."/>
            <person name="Egas C."/>
            <person name="Albuquerque L."/>
        </authorList>
    </citation>
    <scope>NUCLEOTIDE SEQUENCE [LARGE SCALE GENOMIC DNA]</scope>
    <source>
        <strain evidence="14 15">AT-A2</strain>
    </source>
</reference>
<keyword evidence="8 14" id="KW-0675">Receptor</keyword>
<proteinExistence type="inferred from homology"/>
<accession>A0A554XLK2</accession>
<dbReference type="InterPro" id="IPR039426">
    <property type="entry name" value="TonB-dep_rcpt-like"/>
</dbReference>
<comment type="similarity">
    <text evidence="2 10 11">Belongs to the TonB-dependent receptor family.</text>
</comment>
<comment type="subcellular location">
    <subcellularLocation>
        <location evidence="1 10">Cell outer membrane</location>
        <topology evidence="1 10">Multi-pass membrane protein</topology>
    </subcellularLocation>
</comment>
<evidence type="ECO:0000256" key="8">
    <source>
        <dbReference type="ARBA" id="ARBA00023170"/>
    </source>
</evidence>
<keyword evidence="9 10" id="KW-0998">Cell outer membrane</keyword>
<evidence type="ECO:0000256" key="11">
    <source>
        <dbReference type="RuleBase" id="RU003357"/>
    </source>
</evidence>
<keyword evidence="7 10" id="KW-0472">Membrane</keyword>
<keyword evidence="3 10" id="KW-0813">Transport</keyword>
<feature type="domain" description="TonB-dependent receptor-like beta-barrel" evidence="12">
    <location>
        <begin position="234"/>
        <end position="625"/>
    </location>
</feature>
<evidence type="ECO:0000256" key="1">
    <source>
        <dbReference type="ARBA" id="ARBA00004571"/>
    </source>
</evidence>
<feature type="domain" description="TonB-dependent receptor plug" evidence="13">
    <location>
        <begin position="71"/>
        <end position="181"/>
    </location>
</feature>
<dbReference type="Proteomes" id="UP000316388">
    <property type="component" value="Unassembled WGS sequence"/>
</dbReference>
<dbReference type="InterPro" id="IPR000531">
    <property type="entry name" value="Beta-barrel_TonB"/>
</dbReference>
<dbReference type="EMBL" id="VJOO01000016">
    <property type="protein sequence ID" value="TSE36711.1"/>
    <property type="molecule type" value="Genomic_DNA"/>
</dbReference>
<evidence type="ECO:0000256" key="6">
    <source>
        <dbReference type="ARBA" id="ARBA00023077"/>
    </source>
</evidence>
<dbReference type="RefSeq" id="WP_143969188.1">
    <property type="nucleotide sequence ID" value="NZ_VJOO01000016.1"/>
</dbReference>
<evidence type="ECO:0000313" key="14">
    <source>
        <dbReference type="EMBL" id="TSE36711.1"/>
    </source>
</evidence>
<evidence type="ECO:0000259" key="13">
    <source>
        <dbReference type="Pfam" id="PF07715"/>
    </source>
</evidence>
<dbReference type="SUPFAM" id="SSF56935">
    <property type="entry name" value="Porins"/>
    <property type="match status" value="1"/>
</dbReference>
<evidence type="ECO:0000256" key="7">
    <source>
        <dbReference type="ARBA" id="ARBA00023136"/>
    </source>
</evidence>
<keyword evidence="5 10" id="KW-0812">Transmembrane</keyword>
<keyword evidence="4 10" id="KW-1134">Transmembrane beta strand</keyword>
<organism evidence="14 15">
    <name type="scientific">Tepidimonas fonticaldi</name>
    <dbReference type="NCBI Taxonomy" id="1101373"/>
    <lineage>
        <taxon>Bacteria</taxon>
        <taxon>Pseudomonadati</taxon>
        <taxon>Pseudomonadota</taxon>
        <taxon>Betaproteobacteria</taxon>
        <taxon>Burkholderiales</taxon>
        <taxon>Tepidimonas</taxon>
    </lineage>
</organism>
<gene>
    <name evidence="14" type="primary">cirA</name>
    <name evidence="14" type="ORF">Tfont_01787</name>
</gene>